<proteinExistence type="predicted"/>
<dbReference type="EMBL" id="VIRB01000142">
    <property type="protein sequence ID" value="NDO71675.1"/>
    <property type="molecule type" value="Genomic_DNA"/>
</dbReference>
<reference evidence="1 2" key="1">
    <citation type="submission" date="2019-07" db="EMBL/GenBank/DDBJ databases">
        <title>Draft genome sequences of 15 bacterial species constituting the stable defined intestinal microbiota of the GM15 gnotobiotic mouse model.</title>
        <authorList>
            <person name="Elie C."/>
            <person name="Mathieu A."/>
            <person name="Saliou A."/>
            <person name="Darnaud M."/>
            <person name="Leulier F."/>
            <person name="Tamellini A."/>
        </authorList>
    </citation>
    <scope>NUCLEOTIDE SEQUENCE [LARGE SCALE GENOMIC DNA]</scope>
    <source>
        <strain evidence="2">ASF 502</strain>
    </source>
</reference>
<organism evidence="1 2">
    <name type="scientific">Schaedlerella arabinosiphila</name>
    <dbReference type="NCBI Taxonomy" id="2044587"/>
    <lineage>
        <taxon>Bacteria</taxon>
        <taxon>Bacillati</taxon>
        <taxon>Bacillota</taxon>
        <taxon>Clostridia</taxon>
        <taxon>Lachnospirales</taxon>
        <taxon>Lachnospiraceae</taxon>
        <taxon>Schaedlerella</taxon>
    </lineage>
</organism>
<comment type="caution">
    <text evidence="1">The sequence shown here is derived from an EMBL/GenBank/DDBJ whole genome shotgun (WGS) entry which is preliminary data.</text>
</comment>
<dbReference type="Proteomes" id="UP000474104">
    <property type="component" value="Unassembled WGS sequence"/>
</dbReference>
<evidence type="ECO:0000313" key="1">
    <source>
        <dbReference type="EMBL" id="NDO71675.1"/>
    </source>
</evidence>
<name>A0A9X5CCB7_9FIRM</name>
<dbReference type="RefSeq" id="WP_004073861.1">
    <property type="nucleotide sequence ID" value="NZ_VIRB01000142.1"/>
</dbReference>
<gene>
    <name evidence="1" type="ORF">FMM80_24695</name>
</gene>
<protein>
    <submittedName>
        <fullName evidence="1">Uncharacterized protein</fullName>
    </submittedName>
</protein>
<accession>A0A9X5CCB7</accession>
<dbReference type="AlphaFoldDB" id="A0A9X5CCB7"/>
<dbReference type="OrthoDB" id="6830434at2"/>
<evidence type="ECO:0000313" key="2">
    <source>
        <dbReference type="Proteomes" id="UP000474104"/>
    </source>
</evidence>
<sequence>MDENRIDETRKYEENGFAVEPESGEIVVEGLTVEEAGKVKEIWKRFIRAYKESDGDQEEFLWLEKQLKEELPKKSGEEIQRMKKEIVDSIREFDADLHDLTASVEKGKTKEKWFSQRVEDAAKGVAVNAYGDYLNQIHTAMDEANYQMLRTVLRQDNGVKECINLDGFIAEQYHVNNFNAKAALHKSDFYAEIPKQGEAYGKNSFDVVIRNRNEPGIVHQYQLKFGKDAKATEQLLKRGNYNNQRLIVPSDQVEEVQAAFPNKTVTDYIGGTDKVDIRSDSLTKEEIKKLQLEVQESGKIPRTDWNLYNTKELAVNLGKQAGAAGMQAVLLSTGIELAGRAMNGEEIEGGEVVETALLTGADTGVKAAAGGALTVAAQQGVLPIIPPGTPPGTIAKIACVGIEDAKILWKAAKGEITMSEALEQMGRTSTSMAAGLCCAGAGAAIGVAALGWIPIVGPIAGGLIGGIAGYTAGSKIGEKVYNGAKKVAGKAKEVASRVWEGAKSVGSSIVSGLRSLLPW</sequence>